<evidence type="ECO:0000313" key="8">
    <source>
        <dbReference type="Proteomes" id="UP000237682"/>
    </source>
</evidence>
<feature type="compositionally biased region" description="Basic and acidic residues" evidence="5">
    <location>
        <begin position="152"/>
        <end position="172"/>
    </location>
</feature>
<proteinExistence type="predicted"/>
<dbReference type="Gene3D" id="3.30.1150.10">
    <property type="match status" value="1"/>
</dbReference>
<feature type="transmembrane region" description="Helical" evidence="6">
    <location>
        <begin position="12"/>
        <end position="33"/>
    </location>
</feature>
<evidence type="ECO:0000256" key="1">
    <source>
        <dbReference type="ARBA" id="ARBA00004167"/>
    </source>
</evidence>
<feature type="region of interest" description="Disordered" evidence="5">
    <location>
        <begin position="304"/>
        <end position="326"/>
    </location>
</feature>
<keyword evidence="3 6" id="KW-1133">Transmembrane helix</keyword>
<dbReference type="EMBL" id="PUEJ01000004">
    <property type="protein sequence ID" value="PRH87512.1"/>
    <property type="molecule type" value="Genomic_DNA"/>
</dbReference>
<sequence length="326" mass="34024">MTSADIFRDWRAGMIAGAALLHLTAFAGAWVMVPHDGVETRLDRPIEASLMPAPSNDAVNEISSPLSQEVVSPLAESETLTEDTVTEISPDAVAAEPAAPHEQSVESPPVQVAEEALPTPVEPDRMAALVPDVVTTTSTQPSATVATVPDTVRSETVTEPKEPMIEKPIPEKPKKKVERPKERPLKTKAVETPIKDKPEVKRLAKLDTTTQTRHAQKGGEGAMSDIGVADSARTNGAAVKKYNAILVAAVNSRVRAMGGIACQGGRRANVGFNVSATGSVGSVRLSSPSGDSALDRAALAAVRGISPPPPPGGAVSRIVPVQCPKS</sequence>
<accession>A0A2S9QDT8</accession>
<protein>
    <recommendedName>
        <fullName evidence="9">TonB C-terminal domain-containing protein</fullName>
    </recommendedName>
</protein>
<reference evidence="7 8" key="1">
    <citation type="submission" date="2018-02" db="EMBL/GenBank/DDBJ databases">
        <title>Whole genome sequencing of endophytic bacterium.</title>
        <authorList>
            <person name="Eedara R."/>
            <person name="Podile A.R."/>
        </authorList>
    </citation>
    <scope>NUCLEOTIDE SEQUENCE [LARGE SCALE GENOMIC DNA]</scope>
    <source>
        <strain evidence="7 8">RP1T</strain>
    </source>
</reference>
<evidence type="ECO:0000256" key="5">
    <source>
        <dbReference type="SAM" id="MobiDB-lite"/>
    </source>
</evidence>
<organism evidence="7 8">
    <name type="scientific">Labrys okinawensis</name>
    <dbReference type="NCBI Taxonomy" id="346911"/>
    <lineage>
        <taxon>Bacteria</taxon>
        <taxon>Pseudomonadati</taxon>
        <taxon>Pseudomonadota</taxon>
        <taxon>Alphaproteobacteria</taxon>
        <taxon>Hyphomicrobiales</taxon>
        <taxon>Xanthobacteraceae</taxon>
        <taxon>Labrys</taxon>
    </lineage>
</organism>
<evidence type="ECO:0000256" key="3">
    <source>
        <dbReference type="ARBA" id="ARBA00022989"/>
    </source>
</evidence>
<keyword evidence="4 6" id="KW-0472">Membrane</keyword>
<evidence type="ECO:0000256" key="6">
    <source>
        <dbReference type="SAM" id="Phobius"/>
    </source>
</evidence>
<keyword evidence="2 6" id="KW-0812">Transmembrane</keyword>
<dbReference type="Pfam" id="PF13103">
    <property type="entry name" value="TonB_2"/>
    <property type="match status" value="1"/>
</dbReference>
<evidence type="ECO:0000256" key="4">
    <source>
        <dbReference type="ARBA" id="ARBA00023136"/>
    </source>
</evidence>
<name>A0A2S9QDT8_9HYPH</name>
<comment type="subcellular location">
    <subcellularLocation>
        <location evidence="1">Membrane</location>
        <topology evidence="1">Single-pass membrane protein</topology>
    </subcellularLocation>
</comment>
<dbReference type="AlphaFoldDB" id="A0A2S9QDT8"/>
<dbReference type="NCBIfam" id="TIGR01352">
    <property type="entry name" value="tonB_Cterm"/>
    <property type="match status" value="1"/>
</dbReference>
<evidence type="ECO:0000313" key="7">
    <source>
        <dbReference type="EMBL" id="PRH87512.1"/>
    </source>
</evidence>
<dbReference type="GO" id="GO:0016020">
    <property type="term" value="C:membrane"/>
    <property type="evidence" value="ECO:0007669"/>
    <property type="project" value="UniProtKB-SubCell"/>
</dbReference>
<dbReference type="Proteomes" id="UP000237682">
    <property type="component" value="Unassembled WGS sequence"/>
</dbReference>
<feature type="region of interest" description="Disordered" evidence="5">
    <location>
        <begin position="140"/>
        <end position="185"/>
    </location>
</feature>
<dbReference type="InterPro" id="IPR006260">
    <property type="entry name" value="TonB/TolA_C"/>
</dbReference>
<dbReference type="RefSeq" id="WP_105862442.1">
    <property type="nucleotide sequence ID" value="NZ_PUEJ01000004.1"/>
</dbReference>
<evidence type="ECO:0000256" key="2">
    <source>
        <dbReference type="ARBA" id="ARBA00022692"/>
    </source>
</evidence>
<dbReference type="OrthoDB" id="8438861at2"/>
<dbReference type="SUPFAM" id="SSF74653">
    <property type="entry name" value="TolA/TonB C-terminal domain"/>
    <property type="match status" value="1"/>
</dbReference>
<gene>
    <name evidence="7" type="ORF">C5L14_12955</name>
</gene>
<keyword evidence="8" id="KW-1185">Reference proteome</keyword>
<feature type="region of interest" description="Disordered" evidence="5">
    <location>
        <begin position="64"/>
        <end position="83"/>
    </location>
</feature>
<evidence type="ECO:0008006" key="9">
    <source>
        <dbReference type="Google" id="ProtNLM"/>
    </source>
</evidence>
<comment type="caution">
    <text evidence="7">The sequence shown here is derived from an EMBL/GenBank/DDBJ whole genome shotgun (WGS) entry which is preliminary data.</text>
</comment>